<dbReference type="AlphaFoldDB" id="A0A167Q2R4"/>
<proteinExistence type="inferred from homology"/>
<reference evidence="5" key="1">
    <citation type="submission" date="2015-06" db="EMBL/GenBank/DDBJ databases">
        <title>Expansion of signal transduction pathways in fungi by whole-genome duplication.</title>
        <authorList>
            <consortium name="DOE Joint Genome Institute"/>
            <person name="Corrochano L.M."/>
            <person name="Kuo A."/>
            <person name="Marcet-Houben M."/>
            <person name="Polaino S."/>
            <person name="Salamov A."/>
            <person name="Villalobos J.M."/>
            <person name="Alvarez M.I."/>
            <person name="Avalos J."/>
            <person name="Benito E.P."/>
            <person name="Benoit I."/>
            <person name="Burger G."/>
            <person name="Camino L.P."/>
            <person name="Canovas D."/>
            <person name="Cerda-Olmedo E."/>
            <person name="Cheng J.-F."/>
            <person name="Dominguez A."/>
            <person name="Elias M."/>
            <person name="Eslava A.P."/>
            <person name="Glaser F."/>
            <person name="Grimwood J."/>
            <person name="Gutierrez G."/>
            <person name="Heitman J."/>
            <person name="Henrissat B."/>
            <person name="Iturriaga E.A."/>
            <person name="Lang B.F."/>
            <person name="Lavin J.L."/>
            <person name="Lee S."/>
            <person name="Li W."/>
            <person name="Lindquist E."/>
            <person name="Lopez-Garcia S."/>
            <person name="Luque E.M."/>
            <person name="Marcos A.T."/>
            <person name="Martin J."/>
            <person name="McCluskey K."/>
            <person name="Medina H.R."/>
            <person name="Miralles-Duran A."/>
            <person name="Miyazaki A."/>
            <person name="Munoz-Torres E."/>
            <person name="Oguiza J.A."/>
            <person name="Ohm R."/>
            <person name="Olmedo M."/>
            <person name="Orejas M."/>
            <person name="Ortiz-Castellanos L."/>
            <person name="Pisabarro A.G."/>
            <person name="Rodriguez-Romero J."/>
            <person name="Ruiz-Herrera J."/>
            <person name="Ruiz-Vazquez R."/>
            <person name="Sanz C."/>
            <person name="Schackwitz W."/>
            <person name="Schmutz J."/>
            <person name="Shahriari M."/>
            <person name="Shelest E."/>
            <person name="Silva-Franco F."/>
            <person name="Soanes D."/>
            <person name="Syed K."/>
            <person name="Tagua V.G."/>
            <person name="Talbot N.J."/>
            <person name="Thon M."/>
            <person name="De vries R.P."/>
            <person name="Wiebenga A."/>
            <person name="Yadav J.S."/>
            <person name="Braun E.L."/>
            <person name="Baker S."/>
            <person name="Garre V."/>
            <person name="Horwitz B."/>
            <person name="Torres-Martinez S."/>
            <person name="Idnurm A."/>
            <person name="Herrera-Estrella A."/>
            <person name="Gabaldon T."/>
            <person name="Grigoriev I.V."/>
        </authorList>
    </citation>
    <scope>NUCLEOTIDE SEQUENCE [LARGE SCALE GENOMIC DNA]</scope>
    <source>
        <strain evidence="5">NRRL 1555(-)</strain>
    </source>
</reference>
<feature type="domain" description="AB hydrolase-1" evidence="3">
    <location>
        <begin position="34"/>
        <end position="267"/>
    </location>
</feature>
<dbReference type="PANTHER" id="PTHR46118">
    <property type="entry name" value="PROTEIN ABHD11"/>
    <property type="match status" value="1"/>
</dbReference>
<name>A0A167Q2R4_PHYB8</name>
<dbReference type="SUPFAM" id="SSF53474">
    <property type="entry name" value="alpha/beta-Hydrolases"/>
    <property type="match status" value="1"/>
</dbReference>
<evidence type="ECO:0000313" key="5">
    <source>
        <dbReference type="Proteomes" id="UP000077315"/>
    </source>
</evidence>
<evidence type="ECO:0000256" key="1">
    <source>
        <dbReference type="ARBA" id="ARBA00008645"/>
    </source>
</evidence>
<evidence type="ECO:0000313" key="4">
    <source>
        <dbReference type="EMBL" id="OAD78959.1"/>
    </source>
</evidence>
<protein>
    <recommendedName>
        <fullName evidence="3">AB hydrolase-1 domain-containing protein</fullName>
    </recommendedName>
</protein>
<dbReference type="OrthoDB" id="8119704at2759"/>
<dbReference type="Pfam" id="PF00561">
    <property type="entry name" value="Abhydrolase_1"/>
    <property type="match status" value="1"/>
</dbReference>
<dbReference type="PANTHER" id="PTHR46118:SF4">
    <property type="entry name" value="PROTEIN ABHD11"/>
    <property type="match status" value="1"/>
</dbReference>
<dbReference type="GO" id="GO:0052689">
    <property type="term" value="F:carboxylic ester hydrolase activity"/>
    <property type="evidence" value="ECO:0007669"/>
    <property type="project" value="TreeGrafter"/>
</dbReference>
<accession>A0A167Q2R4</accession>
<evidence type="ECO:0000259" key="3">
    <source>
        <dbReference type="Pfam" id="PF00561"/>
    </source>
</evidence>
<dbReference type="GeneID" id="28999109"/>
<dbReference type="Proteomes" id="UP000077315">
    <property type="component" value="Unassembled WGS sequence"/>
</dbReference>
<dbReference type="InParanoid" id="A0A167Q2R4"/>
<keyword evidence="5" id="KW-1185">Reference proteome</keyword>
<dbReference type="RefSeq" id="XP_018296999.1">
    <property type="nucleotide sequence ID" value="XM_018438203.1"/>
</dbReference>
<dbReference type="VEuPathDB" id="FungiDB:PHYBLDRAFT_179762"/>
<dbReference type="EMBL" id="KV440973">
    <property type="protein sequence ID" value="OAD78959.1"/>
    <property type="molecule type" value="Genomic_DNA"/>
</dbReference>
<dbReference type="Gene3D" id="3.40.50.1820">
    <property type="entry name" value="alpha/beta hydrolase"/>
    <property type="match status" value="1"/>
</dbReference>
<dbReference type="FunFam" id="3.40.50.1820:FF:000039">
    <property type="entry name" value="Esterase ybfF"/>
    <property type="match status" value="1"/>
</dbReference>
<evidence type="ECO:0000256" key="2">
    <source>
        <dbReference type="ARBA" id="ARBA00022801"/>
    </source>
</evidence>
<comment type="similarity">
    <text evidence="1">Belongs to the AB hydrolase superfamily.</text>
</comment>
<dbReference type="InterPro" id="IPR000073">
    <property type="entry name" value="AB_hydrolase_1"/>
</dbReference>
<dbReference type="GO" id="GO:0005739">
    <property type="term" value="C:mitochondrion"/>
    <property type="evidence" value="ECO:0007669"/>
    <property type="project" value="TreeGrafter"/>
</dbReference>
<organism evidence="4 5">
    <name type="scientific">Phycomyces blakesleeanus (strain ATCC 8743b / DSM 1359 / FGSC 10004 / NBRC 33097 / NRRL 1555)</name>
    <dbReference type="NCBI Taxonomy" id="763407"/>
    <lineage>
        <taxon>Eukaryota</taxon>
        <taxon>Fungi</taxon>
        <taxon>Fungi incertae sedis</taxon>
        <taxon>Mucoromycota</taxon>
        <taxon>Mucoromycotina</taxon>
        <taxon>Mucoromycetes</taxon>
        <taxon>Mucorales</taxon>
        <taxon>Phycomycetaceae</taxon>
        <taxon>Phycomyces</taxon>
    </lineage>
</organism>
<gene>
    <name evidence="4" type="ORF">PHYBLDRAFT_179762</name>
</gene>
<sequence>MFIRRLVQTTQRHYSSNSVRLSFDKYSSSSDKSPLLICHGLFGSKQNWKSLAKAMATRLDRDIYAIDLRNHGDSPHIKTHTYDAMANDLITFIAENNIHKPVLLGHSMGGKAVMTTAFKAPETVSKLIVVDMPPVSLKVSSNFATYVEAMKEIEAAKVRKQSEADALLARHEPNVGVRMFLLTNLRRQEDGTMKFRVPLSILGQALSGVGGFETVDRVYNNKTLFIAGGKSPYYPPFLEHADQIKQMFPNSRLEVVENANHWVHAEQPEQVLKLVSGFLNDEAK</sequence>
<dbReference type="STRING" id="763407.A0A167Q2R4"/>
<keyword evidence="2" id="KW-0378">Hydrolase</keyword>
<dbReference type="InterPro" id="IPR029058">
    <property type="entry name" value="AB_hydrolase_fold"/>
</dbReference>
<dbReference type="FunCoup" id="A0A167Q2R4">
    <property type="interactions" value="344"/>
</dbReference>